<name>A0ABU0HJZ8_9HYPH</name>
<proteinExistence type="predicted"/>
<evidence type="ECO:0000313" key="7">
    <source>
        <dbReference type="Proteomes" id="UP001236369"/>
    </source>
</evidence>
<accession>A0ABU0HJZ8</accession>
<dbReference type="SUPFAM" id="SSF46894">
    <property type="entry name" value="C-terminal effector domain of the bipartite response regulators"/>
    <property type="match status" value="1"/>
</dbReference>
<dbReference type="PRINTS" id="PR00038">
    <property type="entry name" value="HTHLUXR"/>
</dbReference>
<gene>
    <name evidence="6" type="ORF">QO016_001513</name>
</gene>
<evidence type="ECO:0000256" key="1">
    <source>
        <dbReference type="ARBA" id="ARBA00022553"/>
    </source>
</evidence>
<comment type="caution">
    <text evidence="6">The sequence shown here is derived from an EMBL/GenBank/DDBJ whole genome shotgun (WGS) entry which is preliminary data.</text>
</comment>
<dbReference type="SMART" id="SM00421">
    <property type="entry name" value="HTH_LUXR"/>
    <property type="match status" value="1"/>
</dbReference>
<feature type="modified residue" description="4-aspartylphosphate" evidence="3">
    <location>
        <position position="55"/>
    </location>
</feature>
<dbReference type="InterPro" id="IPR036388">
    <property type="entry name" value="WH-like_DNA-bd_sf"/>
</dbReference>
<dbReference type="SMART" id="SM00448">
    <property type="entry name" value="REC"/>
    <property type="match status" value="1"/>
</dbReference>
<feature type="domain" description="HTH luxR-type" evidence="4">
    <location>
        <begin position="142"/>
        <end position="207"/>
    </location>
</feature>
<dbReference type="Proteomes" id="UP001236369">
    <property type="component" value="Unassembled WGS sequence"/>
</dbReference>
<dbReference type="InterPro" id="IPR001789">
    <property type="entry name" value="Sig_transdc_resp-reg_receiver"/>
</dbReference>
<dbReference type="EMBL" id="JAUSVV010000002">
    <property type="protein sequence ID" value="MDQ0442030.1"/>
    <property type="molecule type" value="Genomic_DNA"/>
</dbReference>
<dbReference type="InterPro" id="IPR058245">
    <property type="entry name" value="NreC/VraR/RcsB-like_REC"/>
</dbReference>
<keyword evidence="2 6" id="KW-0238">DNA-binding</keyword>
<evidence type="ECO:0000256" key="3">
    <source>
        <dbReference type="PROSITE-ProRule" id="PRU00169"/>
    </source>
</evidence>
<dbReference type="Gene3D" id="3.40.50.2300">
    <property type="match status" value="1"/>
</dbReference>
<dbReference type="PANTHER" id="PTHR43214:SF43">
    <property type="entry name" value="TWO-COMPONENT RESPONSE REGULATOR"/>
    <property type="match status" value="1"/>
</dbReference>
<dbReference type="Pfam" id="PF00072">
    <property type="entry name" value="Response_reg"/>
    <property type="match status" value="1"/>
</dbReference>
<reference evidence="6 7" key="1">
    <citation type="submission" date="2023-07" db="EMBL/GenBank/DDBJ databases">
        <title>Genomic Encyclopedia of Type Strains, Phase IV (KMG-IV): sequencing the most valuable type-strain genomes for metagenomic binning, comparative biology and taxonomic classification.</title>
        <authorList>
            <person name="Goeker M."/>
        </authorList>
    </citation>
    <scope>NUCLEOTIDE SEQUENCE [LARGE SCALE GENOMIC DNA]</scope>
    <source>
        <strain evidence="6 7">DSM 19562</strain>
    </source>
</reference>
<organism evidence="6 7">
    <name type="scientific">Methylobacterium persicinum</name>
    <dbReference type="NCBI Taxonomy" id="374426"/>
    <lineage>
        <taxon>Bacteria</taxon>
        <taxon>Pseudomonadati</taxon>
        <taxon>Pseudomonadota</taxon>
        <taxon>Alphaproteobacteria</taxon>
        <taxon>Hyphomicrobiales</taxon>
        <taxon>Methylobacteriaceae</taxon>
        <taxon>Methylobacterium</taxon>
    </lineage>
</organism>
<dbReference type="RefSeq" id="WP_238249692.1">
    <property type="nucleotide sequence ID" value="NZ_BPQX01000033.1"/>
</dbReference>
<keyword evidence="7" id="KW-1185">Reference proteome</keyword>
<evidence type="ECO:0000313" key="6">
    <source>
        <dbReference type="EMBL" id="MDQ0442030.1"/>
    </source>
</evidence>
<dbReference type="PROSITE" id="PS50043">
    <property type="entry name" value="HTH_LUXR_2"/>
    <property type="match status" value="1"/>
</dbReference>
<dbReference type="PROSITE" id="PS50110">
    <property type="entry name" value="RESPONSE_REGULATORY"/>
    <property type="match status" value="1"/>
</dbReference>
<dbReference type="CDD" id="cd17535">
    <property type="entry name" value="REC_NarL-like"/>
    <property type="match status" value="1"/>
</dbReference>
<keyword evidence="1 3" id="KW-0597">Phosphoprotein</keyword>
<dbReference type="Pfam" id="PF00196">
    <property type="entry name" value="GerE"/>
    <property type="match status" value="1"/>
</dbReference>
<dbReference type="InterPro" id="IPR016032">
    <property type="entry name" value="Sig_transdc_resp-reg_C-effctor"/>
</dbReference>
<dbReference type="SUPFAM" id="SSF52172">
    <property type="entry name" value="CheY-like"/>
    <property type="match status" value="1"/>
</dbReference>
<evidence type="ECO:0000256" key="2">
    <source>
        <dbReference type="ARBA" id="ARBA00023125"/>
    </source>
</evidence>
<dbReference type="InterPro" id="IPR039420">
    <property type="entry name" value="WalR-like"/>
</dbReference>
<protein>
    <submittedName>
        <fullName evidence="6">DNA-binding NarL/FixJ family response regulator</fullName>
    </submittedName>
</protein>
<evidence type="ECO:0000259" key="4">
    <source>
        <dbReference type="PROSITE" id="PS50043"/>
    </source>
</evidence>
<dbReference type="PANTHER" id="PTHR43214">
    <property type="entry name" value="TWO-COMPONENT RESPONSE REGULATOR"/>
    <property type="match status" value="1"/>
</dbReference>
<evidence type="ECO:0000259" key="5">
    <source>
        <dbReference type="PROSITE" id="PS50110"/>
    </source>
</evidence>
<dbReference type="InterPro" id="IPR000792">
    <property type="entry name" value="Tscrpt_reg_LuxR_C"/>
</dbReference>
<sequence>MPTSILLVDDHPVVREGYRRLIERQPGLVVVAEAEDAASAYHQYKAHAPDLVILDLSLSGPSGIEAIRHIRQWDGAARILVFSMLTGAVIVRQAFATGASGYVSKASPPRELLTAVAAVLRGERPMSDDIARAIARDEVAGGRSVLDDLSPRELEILSLTAGGMTAQAVADALCLSLKTVHNNLSVIRATLGARTDAHLVWIAIGAGLVCSAEAPPVSDS</sequence>
<dbReference type="Gene3D" id="1.10.10.10">
    <property type="entry name" value="Winged helix-like DNA-binding domain superfamily/Winged helix DNA-binding domain"/>
    <property type="match status" value="1"/>
</dbReference>
<dbReference type="InterPro" id="IPR011006">
    <property type="entry name" value="CheY-like_superfamily"/>
</dbReference>
<dbReference type="CDD" id="cd06170">
    <property type="entry name" value="LuxR_C_like"/>
    <property type="match status" value="1"/>
</dbReference>
<dbReference type="GO" id="GO:0003677">
    <property type="term" value="F:DNA binding"/>
    <property type="evidence" value="ECO:0007669"/>
    <property type="project" value="UniProtKB-KW"/>
</dbReference>
<feature type="domain" description="Response regulatory" evidence="5">
    <location>
        <begin position="4"/>
        <end position="120"/>
    </location>
</feature>